<dbReference type="InterPro" id="IPR024977">
    <property type="entry name" value="Apc4-like_WD40_dom"/>
</dbReference>
<keyword evidence="3" id="KW-0498">Mitosis</keyword>
<dbReference type="GO" id="GO:0031145">
    <property type="term" value="P:anaphase-promoting complex-dependent catabolic process"/>
    <property type="evidence" value="ECO:0007669"/>
    <property type="project" value="InterPro"/>
</dbReference>
<dbReference type="InterPro" id="IPR024789">
    <property type="entry name" value="APC4"/>
</dbReference>
<organism evidence="9">
    <name type="scientific">Mucochytrium quahogii</name>
    <dbReference type="NCBI Taxonomy" id="96639"/>
    <lineage>
        <taxon>Eukaryota</taxon>
        <taxon>Sar</taxon>
        <taxon>Stramenopiles</taxon>
        <taxon>Bigyra</taxon>
        <taxon>Labyrinthulomycetes</taxon>
        <taxon>Thraustochytrida</taxon>
        <taxon>Thraustochytriidae</taxon>
        <taxon>Mucochytrium</taxon>
    </lineage>
</organism>
<keyword evidence="4" id="KW-0833">Ubl conjugation pathway</keyword>
<evidence type="ECO:0000256" key="6">
    <source>
        <dbReference type="PROSITE-ProRule" id="PRU00221"/>
    </source>
</evidence>
<dbReference type="EMBL" id="HBHK01011738">
    <property type="protein sequence ID" value="CAD9681666.1"/>
    <property type="molecule type" value="Transcribed_RNA"/>
</dbReference>
<keyword evidence="2" id="KW-0132">Cell division</keyword>
<evidence type="ECO:0000313" key="9">
    <source>
        <dbReference type="EMBL" id="CAD9681666.1"/>
    </source>
</evidence>
<dbReference type="PANTHER" id="PTHR13260">
    <property type="entry name" value="ANAPHASE PROMOTING COMPLEX SUBUNIT 4 APC4"/>
    <property type="match status" value="1"/>
</dbReference>
<proteinExistence type="predicted"/>
<feature type="repeat" description="WD" evidence="6">
    <location>
        <begin position="56"/>
        <end position="97"/>
    </location>
</feature>
<evidence type="ECO:0000256" key="2">
    <source>
        <dbReference type="ARBA" id="ARBA00022618"/>
    </source>
</evidence>
<dbReference type="Pfam" id="PF12894">
    <property type="entry name" value="ANAPC4_WD40"/>
    <property type="match status" value="1"/>
</dbReference>
<dbReference type="Gene3D" id="2.130.10.10">
    <property type="entry name" value="YVTN repeat-like/Quinoprotein amine dehydrogenase"/>
    <property type="match status" value="1"/>
</dbReference>
<evidence type="ECO:0000259" key="8">
    <source>
        <dbReference type="Pfam" id="PF12896"/>
    </source>
</evidence>
<evidence type="ECO:0000256" key="1">
    <source>
        <dbReference type="ARBA" id="ARBA00016067"/>
    </source>
</evidence>
<dbReference type="GO" id="GO:0070979">
    <property type="term" value="P:protein K11-linked ubiquitination"/>
    <property type="evidence" value="ECO:0007669"/>
    <property type="project" value="TreeGrafter"/>
</dbReference>
<reference evidence="9" key="1">
    <citation type="submission" date="2021-01" db="EMBL/GenBank/DDBJ databases">
        <authorList>
            <person name="Corre E."/>
            <person name="Pelletier E."/>
            <person name="Niang G."/>
            <person name="Scheremetjew M."/>
            <person name="Finn R."/>
            <person name="Kale V."/>
            <person name="Holt S."/>
            <person name="Cochrane G."/>
            <person name="Meng A."/>
            <person name="Brown T."/>
            <person name="Cohen L."/>
        </authorList>
    </citation>
    <scope>NUCLEOTIDE SEQUENCE</scope>
    <source>
        <strain evidence="9">NY070348D</strain>
    </source>
</reference>
<dbReference type="InterPro" id="IPR024790">
    <property type="entry name" value="APC4_long_dom"/>
</dbReference>
<name>A0A7S2RV64_9STRA</name>
<dbReference type="GO" id="GO:0051301">
    <property type="term" value="P:cell division"/>
    <property type="evidence" value="ECO:0007669"/>
    <property type="project" value="UniProtKB-KW"/>
</dbReference>
<keyword evidence="5" id="KW-0131">Cell cycle</keyword>
<sequence>MKTFSLLHDRSIPFSGGPEKDDVAGCLATCCPAMDLVALATSSHLIVQRSIKWEKLFGSSCDVSCITWRPDGKALAVGQEDGLIVLYDVENGEEFSLPKSARPHSSPIVCMCWTKELESKESSDDDGLFDFAREEKAQRTMTNDSYYCDRTHLLLKVEQPRNQRDHQEVASFKSYASALMDMPLFGVDNTPREQLEVLVSGDTSGVVTIGAFGYFPIGCIDLSGAFESTGDGLPRVCHLRLSSDLRMLLVILESQEQYRVVSIDTNVLGEQSNELRYVAAQCGHISEQVDNVQNSIQEMAKQWAEGMSALQKHIEPLAHQLKCFERPNTPEQELFMMLTCGVTSAALQRYIADLQEQGLQRLGKMLDTTCATVEDIAANSLVHAIEVLVFRLHDMLGLAEWTQKFQPIGLSAKMVKNLLEAAQLLLLKAQETLTFVREARANFAAFTVWLQTVWRKNQKNEQGGDEPQRGKRLDAHIDIDRLVKLLSRQLLHHHITEQFKSANLSCQDQAEFWTTATQATRTELSLQQSFEELKNSWNKAFHMTSETVSAAFKPVENEILPGVKKRLVDMTFASDRFFVALSQGSSQLVLMHRRSDNGPAGISCMETVEVSLEGVRELTDIRFYNDEKLLVTFLDENGSRCLGQVCFLDEGEVKLDMSITNMRELQPAGWETSNLVCQGKRGIALVFTSNKRLQVFDIEEDEDEESDEAEE</sequence>
<accession>A0A7S2RV64</accession>
<dbReference type="PANTHER" id="PTHR13260:SF0">
    <property type="entry name" value="ANAPHASE-PROMOTING COMPLEX SUBUNIT 4"/>
    <property type="match status" value="1"/>
</dbReference>
<dbReference type="GO" id="GO:0005680">
    <property type="term" value="C:anaphase-promoting complex"/>
    <property type="evidence" value="ECO:0007669"/>
    <property type="project" value="InterPro"/>
</dbReference>
<feature type="domain" description="Anaphase-promoting complex subunit 4-like WD40" evidence="7">
    <location>
        <begin position="30"/>
        <end position="115"/>
    </location>
</feature>
<dbReference type="Pfam" id="PF12896">
    <property type="entry name" value="ANAPC4"/>
    <property type="match status" value="1"/>
</dbReference>
<dbReference type="InterPro" id="IPR001680">
    <property type="entry name" value="WD40_rpt"/>
</dbReference>
<evidence type="ECO:0000256" key="3">
    <source>
        <dbReference type="ARBA" id="ARBA00022776"/>
    </source>
</evidence>
<dbReference type="InterPro" id="IPR015943">
    <property type="entry name" value="WD40/YVTN_repeat-like_dom_sf"/>
</dbReference>
<protein>
    <recommendedName>
        <fullName evidence="1">Anaphase-promoting complex subunit 4</fullName>
    </recommendedName>
</protein>
<dbReference type="AlphaFoldDB" id="A0A7S2RV64"/>
<dbReference type="InterPro" id="IPR036322">
    <property type="entry name" value="WD40_repeat_dom_sf"/>
</dbReference>
<feature type="domain" description="Anaphase-promoting complex subunit 4 long" evidence="8">
    <location>
        <begin position="260"/>
        <end position="455"/>
    </location>
</feature>
<dbReference type="PROSITE" id="PS50082">
    <property type="entry name" value="WD_REPEATS_2"/>
    <property type="match status" value="1"/>
</dbReference>
<evidence type="ECO:0000256" key="4">
    <source>
        <dbReference type="ARBA" id="ARBA00022786"/>
    </source>
</evidence>
<evidence type="ECO:0000259" key="7">
    <source>
        <dbReference type="Pfam" id="PF12894"/>
    </source>
</evidence>
<dbReference type="SUPFAM" id="SSF82171">
    <property type="entry name" value="DPP6 N-terminal domain-like"/>
    <property type="match status" value="1"/>
</dbReference>
<keyword evidence="6" id="KW-0853">WD repeat</keyword>
<dbReference type="SUPFAM" id="SSF50978">
    <property type="entry name" value="WD40 repeat-like"/>
    <property type="match status" value="1"/>
</dbReference>
<gene>
    <name evidence="9" type="ORF">QSP1433_LOCUS7381</name>
</gene>
<dbReference type="GO" id="GO:0034399">
    <property type="term" value="C:nuclear periphery"/>
    <property type="evidence" value="ECO:0007669"/>
    <property type="project" value="TreeGrafter"/>
</dbReference>
<evidence type="ECO:0000256" key="5">
    <source>
        <dbReference type="ARBA" id="ARBA00023306"/>
    </source>
</evidence>